<dbReference type="Pfam" id="PF14432">
    <property type="entry name" value="DYW_deaminase"/>
    <property type="match status" value="1"/>
</dbReference>
<comment type="similarity">
    <text evidence="1">Belongs to the PPR family. PCMP-H subfamily.</text>
</comment>
<dbReference type="FunFam" id="1.25.40.10:FF:000031">
    <property type="entry name" value="Pentatricopeptide repeat-containing protein mitochondrial"/>
    <property type="match status" value="1"/>
</dbReference>
<dbReference type="Proteomes" id="UP001443914">
    <property type="component" value="Unassembled WGS sequence"/>
</dbReference>
<feature type="repeat" description="PPR" evidence="4">
    <location>
        <begin position="637"/>
        <end position="671"/>
    </location>
</feature>
<feature type="repeat" description="PPR" evidence="4">
    <location>
        <begin position="303"/>
        <end position="333"/>
    </location>
</feature>
<dbReference type="PANTHER" id="PTHR47926:SF530">
    <property type="entry name" value="DYW DOMAIN-CONTAINING PROTEIN"/>
    <property type="match status" value="1"/>
</dbReference>
<evidence type="ECO:0000256" key="3">
    <source>
        <dbReference type="ARBA" id="ARBA00022946"/>
    </source>
</evidence>
<evidence type="ECO:0000256" key="2">
    <source>
        <dbReference type="ARBA" id="ARBA00022737"/>
    </source>
</evidence>
<dbReference type="FunFam" id="1.25.40.10:FF:000366">
    <property type="entry name" value="Pentatricopeptide (PPR) repeat-containing protein"/>
    <property type="match status" value="1"/>
</dbReference>
<dbReference type="InterPro" id="IPR046960">
    <property type="entry name" value="PPR_At4g14850-like_plant"/>
</dbReference>
<gene>
    <name evidence="6" type="ORF">RND81_07G147900</name>
</gene>
<organism evidence="6 7">
    <name type="scientific">Saponaria officinalis</name>
    <name type="common">Common soapwort</name>
    <name type="synonym">Lychnis saponaria</name>
    <dbReference type="NCBI Taxonomy" id="3572"/>
    <lineage>
        <taxon>Eukaryota</taxon>
        <taxon>Viridiplantae</taxon>
        <taxon>Streptophyta</taxon>
        <taxon>Embryophyta</taxon>
        <taxon>Tracheophyta</taxon>
        <taxon>Spermatophyta</taxon>
        <taxon>Magnoliopsida</taxon>
        <taxon>eudicotyledons</taxon>
        <taxon>Gunneridae</taxon>
        <taxon>Pentapetalae</taxon>
        <taxon>Caryophyllales</taxon>
        <taxon>Caryophyllaceae</taxon>
        <taxon>Caryophylleae</taxon>
        <taxon>Saponaria</taxon>
    </lineage>
</organism>
<accession>A0AAW1JNG2</accession>
<keyword evidence="2" id="KW-0677">Repeat</keyword>
<dbReference type="GO" id="GO:0009451">
    <property type="term" value="P:RNA modification"/>
    <property type="evidence" value="ECO:0007669"/>
    <property type="project" value="InterPro"/>
</dbReference>
<dbReference type="Pfam" id="PF13041">
    <property type="entry name" value="PPR_2"/>
    <property type="match status" value="5"/>
</dbReference>
<keyword evidence="3" id="KW-0809">Transit peptide</keyword>
<dbReference type="AlphaFoldDB" id="A0AAW1JNG2"/>
<name>A0AAW1JNG2_SAPOF</name>
<dbReference type="InterPro" id="IPR032867">
    <property type="entry name" value="DYW_dom"/>
</dbReference>
<dbReference type="GO" id="GO:0003723">
    <property type="term" value="F:RNA binding"/>
    <property type="evidence" value="ECO:0007669"/>
    <property type="project" value="InterPro"/>
</dbReference>
<dbReference type="InterPro" id="IPR046849">
    <property type="entry name" value="E2_motif"/>
</dbReference>
<feature type="repeat" description="PPR" evidence="4">
    <location>
        <begin position="435"/>
        <end position="469"/>
    </location>
</feature>
<feature type="repeat" description="PPR" evidence="4">
    <location>
        <begin position="606"/>
        <end position="636"/>
    </location>
</feature>
<comment type="caution">
    <text evidence="6">The sequence shown here is derived from an EMBL/GenBank/DDBJ whole genome shotgun (WGS) entry which is preliminary data.</text>
</comment>
<evidence type="ECO:0000313" key="6">
    <source>
        <dbReference type="EMBL" id="KAK9706727.1"/>
    </source>
</evidence>
<feature type="repeat" description="PPR" evidence="4">
    <location>
        <begin position="536"/>
        <end position="570"/>
    </location>
</feature>
<dbReference type="NCBIfam" id="TIGR00756">
    <property type="entry name" value="PPR"/>
    <property type="match status" value="8"/>
</dbReference>
<evidence type="ECO:0000313" key="7">
    <source>
        <dbReference type="Proteomes" id="UP001443914"/>
    </source>
</evidence>
<dbReference type="Pfam" id="PF20431">
    <property type="entry name" value="E_motif"/>
    <property type="match status" value="1"/>
</dbReference>
<dbReference type="FunFam" id="1.25.40.10:FF:000344">
    <property type="entry name" value="Pentatricopeptide repeat-containing protein"/>
    <property type="match status" value="1"/>
</dbReference>
<evidence type="ECO:0000259" key="5">
    <source>
        <dbReference type="Pfam" id="PF14432"/>
    </source>
</evidence>
<feature type="repeat" description="PPR" evidence="4">
    <location>
        <begin position="334"/>
        <end position="368"/>
    </location>
</feature>
<proteinExistence type="inferred from homology"/>
<evidence type="ECO:0000256" key="1">
    <source>
        <dbReference type="ARBA" id="ARBA00006643"/>
    </source>
</evidence>
<dbReference type="InterPro" id="IPR002885">
    <property type="entry name" value="PPR_rpt"/>
</dbReference>
<protein>
    <recommendedName>
        <fullName evidence="5">DYW domain-containing protein</fullName>
    </recommendedName>
</protein>
<dbReference type="Pfam" id="PF20430">
    <property type="entry name" value="Eplus_motif"/>
    <property type="match status" value="1"/>
</dbReference>
<dbReference type="PROSITE" id="PS51375">
    <property type="entry name" value="PPR"/>
    <property type="match status" value="8"/>
</dbReference>
<dbReference type="Gene3D" id="1.25.40.10">
    <property type="entry name" value="Tetratricopeptide repeat domain"/>
    <property type="match status" value="6"/>
</dbReference>
<dbReference type="FunFam" id="1.25.40.10:FF:000343">
    <property type="entry name" value="Pentatricopeptide repeat-containing protein At3g58590"/>
    <property type="match status" value="1"/>
</dbReference>
<dbReference type="FunFam" id="1.25.40.10:FF:000488">
    <property type="entry name" value="Pentatricopeptide repeat-containing protein, mitochondrial"/>
    <property type="match status" value="1"/>
</dbReference>
<sequence>MNIHHLISLQKPLHQRFYLSFKFYPFSLLPNSTHFATKFQTLPQLTQQNHTNSSINFVETSNLFQSYFSFSEFLSQCCQTKSIGPGLQIHTQLIKSGFIFDYKLRNYLINLYSKCRVFGYARKLLDESPEPDLVSWSAIISGYVQNGMPKEALLGFREMHLLGIICNEFAFSSVLKACSIREDLVFGRQIHKIVLVTGYGFDVFVANTLVVVYAKCGEFRDSRRLFDEIPERGVVSWNALFSCYVKGNFFDEAIALFDEMILSSMKPNEFSLSSMLHACAGRGDGVLGRKIHAYLIKLGHQEDQFSINALVDMYAKARDMEDARVVFENMLEPDIVSWNAIIAGCTLHDENDLALELFCKMNNSGAYPNMFTLSSALKACAGLGLKDVGRQLHSILTKTDINSDPFVGVGLLDMYSKCGAMEDAELIFNSMSEKDSVAWNAMISGYSLNGNDKDALTKFREMFNNGIRFNKTTLAAILKSLSSLHDTEVGSQVHAVSVKSGLNSDDFVMNSLIDLYGKSGNINDTEKIFQESRIGDLASFTSMITAYSQHGQGEEALKLFRKMQSMELVPDPYACSALLSACVSLSAYELGKQIHVHILKLGYTSDTFAGNSLVNMYSKCGSLDDADRLFCRLSEKGIVSWSAMIGGLAQHGRGKEALELFDWMLKDGIHPNHVTLVSVLYACSHAGLVDEAKCYFKTMENLYGIEPTLEHYACMIDILARSGKLREALKILNEMPYEPNGAIWGSLLGAAKTHKNVELGQRAAEMLFTLEPDKSSTHVILANLYASAGMWENVTETRRLMKENNVKKEPGMSWIEVKDKVHTFIVSDKSHPRSKEIYAKLYELKDLMVKAGYVPVLENDLHDVDDSEKEMLLLHHSEKLAVAFALIATPEGAPIRIKKNLRICIDCHTAFKFISKIVSREIIVRDVNRYHNFKDGSCSCRDYW</sequence>
<dbReference type="EMBL" id="JBDFQZ010000007">
    <property type="protein sequence ID" value="KAK9706727.1"/>
    <property type="molecule type" value="Genomic_DNA"/>
</dbReference>
<dbReference type="Pfam" id="PF01535">
    <property type="entry name" value="PPR"/>
    <property type="match status" value="5"/>
</dbReference>
<keyword evidence="7" id="KW-1185">Reference proteome</keyword>
<feature type="repeat" description="PPR" evidence="4">
    <location>
        <begin position="132"/>
        <end position="166"/>
    </location>
</feature>
<dbReference type="InterPro" id="IPR011990">
    <property type="entry name" value="TPR-like_helical_dom_sf"/>
</dbReference>
<dbReference type="InterPro" id="IPR046848">
    <property type="entry name" value="E_motif"/>
</dbReference>
<dbReference type="FunFam" id="1.25.40.10:FF:000073">
    <property type="entry name" value="Pentatricopeptide repeat-containing protein chloroplastic"/>
    <property type="match status" value="1"/>
</dbReference>
<dbReference type="GO" id="GO:0008270">
    <property type="term" value="F:zinc ion binding"/>
    <property type="evidence" value="ECO:0007669"/>
    <property type="project" value="InterPro"/>
</dbReference>
<evidence type="ECO:0000256" key="4">
    <source>
        <dbReference type="PROSITE-ProRule" id="PRU00708"/>
    </source>
</evidence>
<feature type="repeat" description="PPR" evidence="4">
    <location>
        <begin position="233"/>
        <end position="267"/>
    </location>
</feature>
<reference evidence="6" key="1">
    <citation type="submission" date="2024-03" db="EMBL/GenBank/DDBJ databases">
        <title>WGS assembly of Saponaria officinalis var. Norfolk2.</title>
        <authorList>
            <person name="Jenkins J."/>
            <person name="Shu S."/>
            <person name="Grimwood J."/>
            <person name="Barry K."/>
            <person name="Goodstein D."/>
            <person name="Schmutz J."/>
            <person name="Leebens-Mack J."/>
            <person name="Osbourn A."/>
        </authorList>
    </citation>
    <scope>NUCLEOTIDE SEQUENCE [LARGE SCALE GENOMIC DNA]</scope>
    <source>
        <strain evidence="6">JIC</strain>
    </source>
</reference>
<dbReference type="PANTHER" id="PTHR47926">
    <property type="entry name" value="PENTATRICOPEPTIDE REPEAT-CONTAINING PROTEIN"/>
    <property type="match status" value="1"/>
</dbReference>
<feature type="domain" description="DYW" evidence="5">
    <location>
        <begin position="852"/>
        <end position="944"/>
    </location>
</feature>